<evidence type="ECO:0008006" key="5">
    <source>
        <dbReference type="Google" id="ProtNLM"/>
    </source>
</evidence>
<organism evidence="3 4">
    <name type="scientific">Iodidimonas nitroreducens</name>
    <dbReference type="NCBI Taxonomy" id="1236968"/>
    <lineage>
        <taxon>Bacteria</taxon>
        <taxon>Pseudomonadati</taxon>
        <taxon>Pseudomonadota</taxon>
        <taxon>Alphaproteobacteria</taxon>
        <taxon>Iodidimonadales</taxon>
        <taxon>Iodidimonadaceae</taxon>
        <taxon>Iodidimonas</taxon>
    </lineage>
</organism>
<reference evidence="3 4" key="1">
    <citation type="submission" date="2019-09" db="EMBL/GenBank/DDBJ databases">
        <title>NBRP : Genome information of microbial organism related human and environment.</title>
        <authorList>
            <person name="Hattori M."/>
            <person name="Oshima K."/>
            <person name="Inaba H."/>
            <person name="Suda W."/>
            <person name="Sakamoto M."/>
            <person name="Iino T."/>
            <person name="Kitahara M."/>
            <person name="Oshida Y."/>
            <person name="Iida T."/>
            <person name="Kudo T."/>
            <person name="Itoh T."/>
            <person name="Ohkuma M."/>
        </authorList>
    </citation>
    <scope>NUCLEOTIDE SEQUENCE [LARGE SCALE GENOMIC DNA]</scope>
    <source>
        <strain evidence="3 4">Q-1</strain>
    </source>
</reference>
<proteinExistence type="inferred from homology"/>
<dbReference type="Proteomes" id="UP000324996">
    <property type="component" value="Unassembled WGS sequence"/>
</dbReference>
<evidence type="ECO:0000256" key="2">
    <source>
        <dbReference type="SAM" id="MobiDB-lite"/>
    </source>
</evidence>
<dbReference type="PANTHER" id="PTHR35024">
    <property type="entry name" value="HYPOTHETICAL CYTOSOLIC PROTEIN"/>
    <property type="match status" value="1"/>
</dbReference>
<dbReference type="Pfam" id="PF04519">
    <property type="entry name" value="Bactofilin"/>
    <property type="match status" value="1"/>
</dbReference>
<comment type="caution">
    <text evidence="3">The sequence shown here is derived from an EMBL/GenBank/DDBJ whole genome shotgun (WGS) entry which is preliminary data.</text>
</comment>
<keyword evidence="4" id="KW-1185">Reference proteome</keyword>
<gene>
    <name evidence="3" type="ORF">JCM17846_03230</name>
</gene>
<comment type="similarity">
    <text evidence="1">Belongs to the bactofilin family.</text>
</comment>
<dbReference type="InterPro" id="IPR007607">
    <property type="entry name" value="BacA/B"/>
</dbReference>
<evidence type="ECO:0000256" key="1">
    <source>
        <dbReference type="ARBA" id="ARBA00044755"/>
    </source>
</evidence>
<evidence type="ECO:0000313" key="4">
    <source>
        <dbReference type="Proteomes" id="UP000324996"/>
    </source>
</evidence>
<dbReference type="AlphaFoldDB" id="A0A5A7N2X4"/>
<dbReference type="RefSeq" id="WP_150006700.1">
    <property type="nucleotide sequence ID" value="NZ_BKCN01000001.1"/>
</dbReference>
<dbReference type="PANTHER" id="PTHR35024:SF4">
    <property type="entry name" value="POLYMER-FORMING CYTOSKELETAL PROTEIN"/>
    <property type="match status" value="1"/>
</dbReference>
<dbReference type="EMBL" id="BKCN01000001">
    <property type="protein sequence ID" value="GER02641.1"/>
    <property type="molecule type" value="Genomic_DNA"/>
</dbReference>
<evidence type="ECO:0000313" key="3">
    <source>
        <dbReference type="EMBL" id="GER02641.1"/>
    </source>
</evidence>
<protein>
    <recommendedName>
        <fullName evidence="5">Cell shape determination protein CcmA</fullName>
    </recommendedName>
</protein>
<feature type="region of interest" description="Disordered" evidence="2">
    <location>
        <begin position="134"/>
        <end position="172"/>
    </location>
</feature>
<name>A0A5A7N2X4_9PROT</name>
<sequence>MTEKANKPDYYEFFVGEHSSMEGAEMSITGTARIDGRLTGKIYADHLIVGETGYVAGEISGQSAEISGTLEQSITLKKKLKVMKSGRVSGRISYGSIDIDEGATITGELHTDSDKTSGVFTDNESRLNQVSKALGFASGSEAPRPPAYPEERPQAPGNPTYDNGRPDDKYDD</sequence>
<accession>A0A5A7N2X4</accession>